<feature type="region of interest" description="Disordered" evidence="1">
    <location>
        <begin position="1"/>
        <end position="95"/>
    </location>
</feature>
<keyword evidence="3" id="KW-1185">Reference proteome</keyword>
<feature type="compositionally biased region" description="Pro residues" evidence="1">
    <location>
        <begin position="29"/>
        <end position="44"/>
    </location>
</feature>
<dbReference type="EMBL" id="JAFBMS010000017">
    <property type="protein sequence ID" value="KAG9345703.1"/>
    <property type="molecule type" value="Genomic_DNA"/>
</dbReference>
<dbReference type="OrthoDB" id="10563298at2759"/>
<feature type="compositionally biased region" description="Polar residues" evidence="1">
    <location>
        <begin position="55"/>
        <end position="66"/>
    </location>
</feature>
<reference evidence="2" key="1">
    <citation type="thesis" date="2021" institute="BYU ScholarsArchive" country="Provo, UT, USA">
        <title>Applications of and Algorithms for Genome Assembly and Genomic Analyses with an Emphasis on Marine Teleosts.</title>
        <authorList>
            <person name="Pickett B.D."/>
        </authorList>
    </citation>
    <scope>NUCLEOTIDE SEQUENCE</scope>
    <source>
        <strain evidence="2">HI-2016</strain>
    </source>
</reference>
<evidence type="ECO:0000313" key="2">
    <source>
        <dbReference type="EMBL" id="KAG9345703.1"/>
    </source>
</evidence>
<name>A0A8T2NXD5_9TELE</name>
<protein>
    <submittedName>
        <fullName evidence="2">Uncharacterized protein</fullName>
    </submittedName>
</protein>
<dbReference type="AlphaFoldDB" id="A0A8T2NXD5"/>
<organism evidence="2 3">
    <name type="scientific">Albula glossodonta</name>
    <name type="common">roundjaw bonefish</name>
    <dbReference type="NCBI Taxonomy" id="121402"/>
    <lineage>
        <taxon>Eukaryota</taxon>
        <taxon>Metazoa</taxon>
        <taxon>Chordata</taxon>
        <taxon>Craniata</taxon>
        <taxon>Vertebrata</taxon>
        <taxon>Euteleostomi</taxon>
        <taxon>Actinopterygii</taxon>
        <taxon>Neopterygii</taxon>
        <taxon>Teleostei</taxon>
        <taxon>Albuliformes</taxon>
        <taxon>Albulidae</taxon>
        <taxon>Albula</taxon>
    </lineage>
</organism>
<proteinExistence type="predicted"/>
<feature type="compositionally biased region" description="Polar residues" evidence="1">
    <location>
        <begin position="1"/>
        <end position="14"/>
    </location>
</feature>
<evidence type="ECO:0000256" key="1">
    <source>
        <dbReference type="SAM" id="MobiDB-lite"/>
    </source>
</evidence>
<gene>
    <name evidence="2" type="ORF">JZ751_008847</name>
</gene>
<dbReference type="Proteomes" id="UP000824540">
    <property type="component" value="Unassembled WGS sequence"/>
</dbReference>
<sequence>MQQFSEDQGTLSPPFSQPGGLSPGIWPAPRGPPPPRMQGPPPQGQMPGPHHPDQSRPTANPRSSPNRMEAMQVTIHTTWVREDDKTEGSTSSESD</sequence>
<accession>A0A8T2NXD5</accession>
<comment type="caution">
    <text evidence="2">The sequence shown here is derived from an EMBL/GenBank/DDBJ whole genome shotgun (WGS) entry which is preliminary data.</text>
</comment>
<evidence type="ECO:0000313" key="3">
    <source>
        <dbReference type="Proteomes" id="UP000824540"/>
    </source>
</evidence>